<evidence type="ECO:0000313" key="2">
    <source>
        <dbReference type="EMBL" id="EXX76349.1"/>
    </source>
</evidence>
<evidence type="ECO:0000256" key="1">
    <source>
        <dbReference type="SAM" id="MobiDB-lite"/>
    </source>
</evidence>
<dbReference type="HOGENOM" id="CLU_3015414_0_0_1"/>
<keyword evidence="3" id="KW-1185">Reference proteome</keyword>
<dbReference type="Proteomes" id="UP000022910">
    <property type="component" value="Unassembled WGS sequence"/>
</dbReference>
<dbReference type="AlphaFoldDB" id="A0A015L9H8"/>
<evidence type="ECO:0000313" key="3">
    <source>
        <dbReference type="Proteomes" id="UP000022910"/>
    </source>
</evidence>
<feature type="compositionally biased region" description="Basic residues" evidence="1">
    <location>
        <begin position="25"/>
        <end position="35"/>
    </location>
</feature>
<organism evidence="2 3">
    <name type="scientific">Rhizophagus irregularis (strain DAOM 197198w)</name>
    <name type="common">Glomus intraradices</name>
    <dbReference type="NCBI Taxonomy" id="1432141"/>
    <lineage>
        <taxon>Eukaryota</taxon>
        <taxon>Fungi</taxon>
        <taxon>Fungi incertae sedis</taxon>
        <taxon>Mucoromycota</taxon>
        <taxon>Glomeromycotina</taxon>
        <taxon>Glomeromycetes</taxon>
        <taxon>Glomerales</taxon>
        <taxon>Glomeraceae</taxon>
        <taxon>Rhizophagus</taxon>
    </lineage>
</organism>
<name>A0A015L9H8_RHIIW</name>
<accession>A0A015L9H8</accession>
<protein>
    <submittedName>
        <fullName evidence="2">Uncharacterized protein</fullName>
    </submittedName>
</protein>
<comment type="caution">
    <text evidence="2">The sequence shown here is derived from an EMBL/GenBank/DDBJ whole genome shotgun (WGS) entry which is preliminary data.</text>
</comment>
<gene>
    <name evidence="2" type="ORF">RirG_033920</name>
</gene>
<sequence length="56" mass="6721">MIKWEKDHSKGKRSMTSNHQTQPQYKKRRQRKRHHMDTNDPASADHTIIVLDKPIN</sequence>
<reference evidence="2 3" key="1">
    <citation type="submission" date="2014-02" db="EMBL/GenBank/DDBJ databases">
        <title>Single nucleus genome sequencing reveals high similarity among nuclei of an endomycorrhizal fungus.</title>
        <authorList>
            <person name="Lin K."/>
            <person name="Geurts R."/>
            <person name="Zhang Z."/>
            <person name="Limpens E."/>
            <person name="Saunders D.G."/>
            <person name="Mu D."/>
            <person name="Pang E."/>
            <person name="Cao H."/>
            <person name="Cha H."/>
            <person name="Lin T."/>
            <person name="Zhou Q."/>
            <person name="Shang Y."/>
            <person name="Li Y."/>
            <person name="Ivanov S."/>
            <person name="Sharma T."/>
            <person name="Velzen R.V."/>
            <person name="Ruijter N.D."/>
            <person name="Aanen D.K."/>
            <person name="Win J."/>
            <person name="Kamoun S."/>
            <person name="Bisseling T."/>
            <person name="Huang S."/>
        </authorList>
    </citation>
    <scope>NUCLEOTIDE SEQUENCE [LARGE SCALE GENOMIC DNA]</scope>
    <source>
        <strain evidence="3">DAOM197198w</strain>
    </source>
</reference>
<dbReference type="EMBL" id="JEMT01012274">
    <property type="protein sequence ID" value="EXX76349.1"/>
    <property type="molecule type" value="Genomic_DNA"/>
</dbReference>
<feature type="region of interest" description="Disordered" evidence="1">
    <location>
        <begin position="1"/>
        <end position="56"/>
    </location>
</feature>
<proteinExistence type="predicted"/>